<gene>
    <name evidence="3" type="ORF">ISALK_04240</name>
</gene>
<dbReference type="GO" id="GO:0004867">
    <property type="term" value="F:serine-type endopeptidase inhibitor activity"/>
    <property type="evidence" value="ECO:0007669"/>
    <property type="project" value="InterPro"/>
</dbReference>
<reference evidence="3 4" key="1">
    <citation type="submission" date="2019-04" db="EMBL/GenBank/DDBJ databases">
        <title>Isachenkonia alkalipeptolytica gen. nov. sp. nov. a new anaerobic, alkiliphilic organothrophic bacterium capable to reduce synthesized ferrihydrite isolated from a soda lake.</title>
        <authorList>
            <person name="Toshchakov S.V."/>
            <person name="Zavarzina D.G."/>
            <person name="Zhilina T.N."/>
            <person name="Kostrikina N.A."/>
            <person name="Kublanov I.V."/>
        </authorList>
    </citation>
    <scope>NUCLEOTIDE SEQUENCE [LARGE SCALE GENOMIC DNA]</scope>
    <source>
        <strain evidence="3 4">Z-1701</strain>
    </source>
</reference>
<dbReference type="PANTHER" id="PTHR11461">
    <property type="entry name" value="SERINE PROTEASE INHIBITOR, SERPIN"/>
    <property type="match status" value="1"/>
</dbReference>
<dbReference type="InterPro" id="IPR042178">
    <property type="entry name" value="Serpin_sf_1"/>
</dbReference>
<name>A0AA44BDA9_9CLOT</name>
<evidence type="ECO:0000313" key="3">
    <source>
        <dbReference type="EMBL" id="NBG87703.1"/>
    </source>
</evidence>
<dbReference type="SMART" id="SM00093">
    <property type="entry name" value="SERPIN"/>
    <property type="match status" value="1"/>
</dbReference>
<dbReference type="AlphaFoldDB" id="A0AA44BDA9"/>
<dbReference type="InterPro" id="IPR023796">
    <property type="entry name" value="Serpin_dom"/>
</dbReference>
<dbReference type="PROSITE" id="PS00284">
    <property type="entry name" value="SERPIN"/>
    <property type="match status" value="1"/>
</dbReference>
<dbReference type="Proteomes" id="UP000449710">
    <property type="component" value="Unassembled WGS sequence"/>
</dbReference>
<dbReference type="EMBL" id="SUMG01000003">
    <property type="protein sequence ID" value="NBG87703.1"/>
    <property type="molecule type" value="Genomic_DNA"/>
</dbReference>
<dbReference type="Gene3D" id="3.30.497.10">
    <property type="entry name" value="Antithrombin, subunit I, domain 2"/>
    <property type="match status" value="1"/>
</dbReference>
<proteinExistence type="inferred from homology"/>
<evidence type="ECO:0000313" key="4">
    <source>
        <dbReference type="Proteomes" id="UP000449710"/>
    </source>
</evidence>
<evidence type="ECO:0000256" key="1">
    <source>
        <dbReference type="RuleBase" id="RU000411"/>
    </source>
</evidence>
<dbReference type="InterPro" id="IPR023795">
    <property type="entry name" value="Serpin_CS"/>
</dbReference>
<sequence length="434" mass="48614">MKGKKLYLKIVVALSLVILLGGGLKYFAPAQGEDPESIMEVVYPKAYAFENHNARVKLWDENPLDEEFIHAIQGFSYRTATEILKSADGNSNYSPASLYFALALATTGAKDETRGELLNLLGVDDVEILSEQSGNYYRRLYKDNEIGQLKIANSYWMDEYVMDQPVEFHQDFIDNAVENFYTETFLVDFSKREAGKIMGEWVASKTKGTLSPSFEVDPEQILSIINTIYFYDQWVDRFNSNQTEEDTFTLSDGSEVTTDFMNQTYSSISFSRGEGFTRAARSLKNGGRMVFVLPDEGVTPQEFFASPDSLKEAFEGGKGYFGEVEWKVPKFSFNSSFDLTEAMNTLGVNKAFSEEADFTGMTDHFAFISEVKQETHIAIDEEGVTASSFTQIMAAGSGLPEDQAEMILDRPFLYGIKSGDGTLLFIGVVENPEE</sequence>
<dbReference type="SUPFAM" id="SSF56574">
    <property type="entry name" value="Serpins"/>
    <property type="match status" value="1"/>
</dbReference>
<dbReference type="Pfam" id="PF00079">
    <property type="entry name" value="Serpin"/>
    <property type="match status" value="1"/>
</dbReference>
<feature type="domain" description="Serpin" evidence="2">
    <location>
        <begin position="77"/>
        <end position="432"/>
    </location>
</feature>
<dbReference type="InterPro" id="IPR036186">
    <property type="entry name" value="Serpin_sf"/>
</dbReference>
<organism evidence="3 4">
    <name type="scientific">Isachenkonia alkalipeptolytica</name>
    <dbReference type="NCBI Taxonomy" id="2565777"/>
    <lineage>
        <taxon>Bacteria</taxon>
        <taxon>Bacillati</taxon>
        <taxon>Bacillota</taxon>
        <taxon>Clostridia</taxon>
        <taxon>Eubacteriales</taxon>
        <taxon>Clostridiaceae</taxon>
        <taxon>Isachenkonia</taxon>
    </lineage>
</organism>
<evidence type="ECO:0000259" key="2">
    <source>
        <dbReference type="SMART" id="SM00093"/>
    </source>
</evidence>
<dbReference type="Gene3D" id="2.30.39.10">
    <property type="entry name" value="Alpha-1-antitrypsin, domain 1"/>
    <property type="match status" value="1"/>
</dbReference>
<comment type="caution">
    <text evidence="3">The sequence shown here is derived from an EMBL/GenBank/DDBJ whole genome shotgun (WGS) entry which is preliminary data.</text>
</comment>
<dbReference type="CDD" id="cd19589">
    <property type="entry name" value="serpin_tengpin-like"/>
    <property type="match status" value="1"/>
</dbReference>
<dbReference type="RefSeq" id="WP_160719394.1">
    <property type="nucleotide sequence ID" value="NZ_SUMG01000003.1"/>
</dbReference>
<dbReference type="GO" id="GO:0005615">
    <property type="term" value="C:extracellular space"/>
    <property type="evidence" value="ECO:0007669"/>
    <property type="project" value="InterPro"/>
</dbReference>
<accession>A0AA44BDA9</accession>
<dbReference type="InterPro" id="IPR000215">
    <property type="entry name" value="Serpin_fam"/>
</dbReference>
<dbReference type="InterPro" id="IPR042185">
    <property type="entry name" value="Serpin_sf_2"/>
</dbReference>
<dbReference type="PANTHER" id="PTHR11461:SF211">
    <property type="entry name" value="GH10112P-RELATED"/>
    <property type="match status" value="1"/>
</dbReference>
<protein>
    <submittedName>
        <fullName evidence="3">Serpin family protein</fullName>
    </submittedName>
</protein>
<keyword evidence="4" id="KW-1185">Reference proteome</keyword>
<comment type="similarity">
    <text evidence="1">Belongs to the serpin family.</text>
</comment>